<dbReference type="InterPro" id="IPR039422">
    <property type="entry name" value="MarR/SlyA-like"/>
</dbReference>
<dbReference type="InterPro" id="IPR036388">
    <property type="entry name" value="WH-like_DNA-bd_sf"/>
</dbReference>
<evidence type="ECO:0000313" key="3">
    <source>
        <dbReference type="Proteomes" id="UP001235064"/>
    </source>
</evidence>
<dbReference type="EMBL" id="JASXSZ010000001">
    <property type="protein sequence ID" value="MDL9978898.1"/>
    <property type="molecule type" value="Genomic_DNA"/>
</dbReference>
<evidence type="ECO:0000313" key="2">
    <source>
        <dbReference type="EMBL" id="MDL9978898.1"/>
    </source>
</evidence>
<evidence type="ECO:0000259" key="1">
    <source>
        <dbReference type="PROSITE" id="PS50995"/>
    </source>
</evidence>
<organism evidence="2 3">
    <name type="scientific">Microbacterium candidum</name>
    <dbReference type="NCBI Taxonomy" id="3041922"/>
    <lineage>
        <taxon>Bacteria</taxon>
        <taxon>Bacillati</taxon>
        <taxon>Actinomycetota</taxon>
        <taxon>Actinomycetes</taxon>
        <taxon>Micrococcales</taxon>
        <taxon>Microbacteriaceae</taxon>
        <taxon>Microbacterium</taxon>
    </lineage>
</organism>
<sequence length="180" mass="19451">MEDCPAVSETEWSVWRAFTTMHRSLEGSVETRLNGASVSGPDFEVLAALLDRPDGVARSGELAASLGWEKSRLSHQLRRMEARGLIERRECESDMRGTWVVLTESGRDTVEAALPERITVMREIFFDVLDAGEQESLRAISAKVLDAMAAACPSECAQIAERAGAVARGAGEAATVAAAR</sequence>
<dbReference type="RefSeq" id="WP_286287722.1">
    <property type="nucleotide sequence ID" value="NZ_JASXSZ010000001.1"/>
</dbReference>
<dbReference type="PANTHER" id="PTHR33164">
    <property type="entry name" value="TRANSCRIPTIONAL REGULATOR, MARR FAMILY"/>
    <property type="match status" value="1"/>
</dbReference>
<reference evidence="2 3" key="1">
    <citation type="submission" date="2023-06" db="EMBL/GenBank/DDBJ databases">
        <title>Microbacterium sp. nov., isolated from a waste landfill.</title>
        <authorList>
            <person name="Wen W."/>
        </authorList>
    </citation>
    <scope>NUCLEOTIDE SEQUENCE [LARGE SCALE GENOMIC DNA]</scope>
    <source>
        <strain evidence="2 3">ASV49</strain>
    </source>
</reference>
<dbReference type="InterPro" id="IPR036390">
    <property type="entry name" value="WH_DNA-bd_sf"/>
</dbReference>
<dbReference type="Proteomes" id="UP001235064">
    <property type="component" value="Unassembled WGS sequence"/>
</dbReference>
<protein>
    <submittedName>
        <fullName evidence="2">MarR family transcriptional regulator</fullName>
    </submittedName>
</protein>
<dbReference type="InterPro" id="IPR000835">
    <property type="entry name" value="HTH_MarR-typ"/>
</dbReference>
<name>A0ABT7MWT6_9MICO</name>
<dbReference type="PRINTS" id="PR00598">
    <property type="entry name" value="HTHMARR"/>
</dbReference>
<dbReference type="InterPro" id="IPR011991">
    <property type="entry name" value="ArsR-like_HTH"/>
</dbReference>
<proteinExistence type="predicted"/>
<feature type="domain" description="HTH marR-type" evidence="1">
    <location>
        <begin position="11"/>
        <end position="146"/>
    </location>
</feature>
<gene>
    <name evidence="2" type="ORF">QSV35_06115</name>
</gene>
<comment type="caution">
    <text evidence="2">The sequence shown here is derived from an EMBL/GenBank/DDBJ whole genome shotgun (WGS) entry which is preliminary data.</text>
</comment>
<accession>A0ABT7MWT6</accession>
<dbReference type="SUPFAM" id="SSF46785">
    <property type="entry name" value="Winged helix' DNA-binding domain"/>
    <property type="match status" value="1"/>
</dbReference>
<dbReference type="Gene3D" id="1.10.10.10">
    <property type="entry name" value="Winged helix-like DNA-binding domain superfamily/Winged helix DNA-binding domain"/>
    <property type="match status" value="1"/>
</dbReference>
<dbReference type="CDD" id="cd00090">
    <property type="entry name" value="HTH_ARSR"/>
    <property type="match status" value="1"/>
</dbReference>
<dbReference type="SMART" id="SM00347">
    <property type="entry name" value="HTH_MARR"/>
    <property type="match status" value="1"/>
</dbReference>
<dbReference type="Pfam" id="PF12802">
    <property type="entry name" value="MarR_2"/>
    <property type="match status" value="1"/>
</dbReference>
<keyword evidence="3" id="KW-1185">Reference proteome</keyword>
<dbReference type="PANTHER" id="PTHR33164:SF99">
    <property type="entry name" value="MARR FAMILY REGULATORY PROTEIN"/>
    <property type="match status" value="1"/>
</dbReference>
<dbReference type="PROSITE" id="PS50995">
    <property type="entry name" value="HTH_MARR_2"/>
    <property type="match status" value="1"/>
</dbReference>